<dbReference type="SUPFAM" id="SSF82171">
    <property type="entry name" value="DPP6 N-terminal domain-like"/>
    <property type="match status" value="1"/>
</dbReference>
<comment type="similarity">
    <text evidence="1">Belongs to the sigma-70 factor family. ECF subfamily.</text>
</comment>
<evidence type="ECO:0000256" key="2">
    <source>
        <dbReference type="ARBA" id="ARBA00023015"/>
    </source>
</evidence>
<dbReference type="Pfam" id="PF04542">
    <property type="entry name" value="Sigma70_r2"/>
    <property type="match status" value="1"/>
</dbReference>
<dbReference type="GO" id="GO:0003677">
    <property type="term" value="F:DNA binding"/>
    <property type="evidence" value="ECO:0007669"/>
    <property type="project" value="InterPro"/>
</dbReference>
<keyword evidence="2" id="KW-0805">Transcription regulation</keyword>
<dbReference type="SUPFAM" id="SSF88659">
    <property type="entry name" value="Sigma3 and sigma4 domains of RNA polymerase sigma factors"/>
    <property type="match status" value="1"/>
</dbReference>
<feature type="domain" description="RNA polymerase sigma-70 region 2" evidence="5">
    <location>
        <begin position="42"/>
        <end position="109"/>
    </location>
</feature>
<dbReference type="InterPro" id="IPR036388">
    <property type="entry name" value="WH-like_DNA-bd_sf"/>
</dbReference>
<dbReference type="GO" id="GO:0006352">
    <property type="term" value="P:DNA-templated transcription initiation"/>
    <property type="evidence" value="ECO:0007669"/>
    <property type="project" value="InterPro"/>
</dbReference>
<proteinExistence type="inferred from homology"/>
<dbReference type="GO" id="GO:0016987">
    <property type="term" value="F:sigma factor activity"/>
    <property type="evidence" value="ECO:0007669"/>
    <property type="project" value="UniProtKB-KW"/>
</dbReference>
<dbReference type="InterPro" id="IPR011042">
    <property type="entry name" value="6-blade_b-propeller_TolB-like"/>
</dbReference>
<dbReference type="SUPFAM" id="SSF88946">
    <property type="entry name" value="Sigma2 domain of RNA polymerase sigma factors"/>
    <property type="match status" value="1"/>
</dbReference>
<evidence type="ECO:0000256" key="4">
    <source>
        <dbReference type="ARBA" id="ARBA00023163"/>
    </source>
</evidence>
<evidence type="ECO:0000259" key="5">
    <source>
        <dbReference type="Pfam" id="PF04542"/>
    </source>
</evidence>
<dbReference type="Proteomes" id="UP000464178">
    <property type="component" value="Chromosome"/>
</dbReference>
<dbReference type="InterPro" id="IPR039425">
    <property type="entry name" value="RNA_pol_sigma-70-like"/>
</dbReference>
<evidence type="ECO:0000313" key="7">
    <source>
        <dbReference type="EMBL" id="VTR94983.1"/>
    </source>
</evidence>
<dbReference type="EMBL" id="LR593886">
    <property type="protein sequence ID" value="VTR94983.1"/>
    <property type="molecule type" value="Genomic_DNA"/>
</dbReference>
<keyword evidence="4" id="KW-0804">Transcription</keyword>
<dbReference type="NCBIfam" id="TIGR02937">
    <property type="entry name" value="sigma70-ECF"/>
    <property type="match status" value="1"/>
</dbReference>
<evidence type="ECO:0000256" key="1">
    <source>
        <dbReference type="ARBA" id="ARBA00010641"/>
    </source>
</evidence>
<dbReference type="KEGG" id="gms:SOIL9_27310"/>
<evidence type="ECO:0008006" key="9">
    <source>
        <dbReference type="Google" id="ProtNLM"/>
    </source>
</evidence>
<dbReference type="Gene3D" id="1.10.10.10">
    <property type="entry name" value="Winged helix-like DNA-binding domain superfamily/Winged helix DNA-binding domain"/>
    <property type="match status" value="1"/>
</dbReference>
<dbReference type="InterPro" id="IPR014284">
    <property type="entry name" value="RNA_pol_sigma-70_dom"/>
</dbReference>
<gene>
    <name evidence="7" type="ORF">SOIL9_27310</name>
</gene>
<keyword evidence="3" id="KW-0731">Sigma factor</keyword>
<dbReference type="CDD" id="cd06171">
    <property type="entry name" value="Sigma70_r4"/>
    <property type="match status" value="1"/>
</dbReference>
<dbReference type="InterPro" id="IPR013249">
    <property type="entry name" value="RNA_pol_sigma70_r4_t2"/>
</dbReference>
<evidence type="ECO:0000259" key="6">
    <source>
        <dbReference type="Pfam" id="PF08281"/>
    </source>
</evidence>
<protein>
    <recommendedName>
        <fullName evidence="9">ECF RNA polymerase sigma factor SigE</fullName>
    </recommendedName>
</protein>
<organism evidence="7 8">
    <name type="scientific">Gemmata massiliana</name>
    <dbReference type="NCBI Taxonomy" id="1210884"/>
    <lineage>
        <taxon>Bacteria</taxon>
        <taxon>Pseudomonadati</taxon>
        <taxon>Planctomycetota</taxon>
        <taxon>Planctomycetia</taxon>
        <taxon>Gemmatales</taxon>
        <taxon>Gemmataceae</taxon>
        <taxon>Gemmata</taxon>
    </lineage>
</organism>
<reference evidence="7 8" key="1">
    <citation type="submission" date="2019-05" db="EMBL/GenBank/DDBJ databases">
        <authorList>
            <consortium name="Science for Life Laboratories"/>
        </authorList>
    </citation>
    <scope>NUCLEOTIDE SEQUENCE [LARGE SCALE GENOMIC DNA]</scope>
    <source>
        <strain evidence="7">Soil9</strain>
    </source>
</reference>
<name>A0A6P2D1I1_9BACT</name>
<feature type="domain" description="RNA polymerase sigma factor 70 region 4 type 2" evidence="6">
    <location>
        <begin position="138"/>
        <end position="186"/>
    </location>
</feature>
<dbReference type="PANTHER" id="PTHR43133:SF51">
    <property type="entry name" value="RNA POLYMERASE SIGMA FACTOR"/>
    <property type="match status" value="1"/>
</dbReference>
<keyword evidence="8" id="KW-1185">Reference proteome</keyword>
<evidence type="ECO:0000313" key="8">
    <source>
        <dbReference type="Proteomes" id="UP000464178"/>
    </source>
</evidence>
<dbReference type="Gene3D" id="1.10.1740.10">
    <property type="match status" value="1"/>
</dbReference>
<dbReference type="InterPro" id="IPR007627">
    <property type="entry name" value="RNA_pol_sigma70_r2"/>
</dbReference>
<dbReference type="InterPro" id="IPR013325">
    <property type="entry name" value="RNA_pol_sigma_r2"/>
</dbReference>
<dbReference type="RefSeq" id="WP_162669456.1">
    <property type="nucleotide sequence ID" value="NZ_LR593886.1"/>
</dbReference>
<dbReference type="InterPro" id="IPR013324">
    <property type="entry name" value="RNA_pol_sigma_r3/r4-like"/>
</dbReference>
<evidence type="ECO:0000256" key="3">
    <source>
        <dbReference type="ARBA" id="ARBA00023082"/>
    </source>
</evidence>
<sequence length="626" mass="66741">MPQTVCTAAVNRALRAVHRPTSDGELVERFAATGDSDAFSQLVHRHGAMVLAVCRRITRHHQDAEDAFQATFLVLARRAGAVNTSRAVAGWLFGVAVNAAREARRRSARRYNRESLTATPPETGRCEPDPDFDIRAVVAEELAGLPEGYRSLVVACDLQGESQAAVARRLGLPVGTVYSRLSTARRILAERLGRRGLGAPACLVALAAFAADVEALPPVSDCPSPHVTELTEAIMRRGFAVRWKLAACALLASVAVALSGEPPKEKPIVAPAPTAAEESRLILGLGGHVRYLKSDGTEVSRLTGAEVVKAGADMPTRSLSVGLNSDVGLTTTVSEIFGPSGRIAPDGRLPLNTRKGLYMLTPGDSLVVKPAKAAAGEGALFASGNVPYIVAWSPDAKKAIGFRIKRGLFGSVYEHVLIDLAAGTTSELKVPSMHRVVDWSPDGSWFLTIRENKTWGLEGLYARERVLCKVSADGKTSRALTPTGGNGPGQSVVVESAVLSPDGTRVAYQQWTTTLAQQAKEGPVYCQGLDVVVLDLDRGTRTVVASEPGGKGSGDFLQMNTSFGVRWSPDGSRVGFLYEHREFGTPFIVAWRVGVVNTSGGKVKTVFASDKVDKTPPTALTTFDWR</sequence>
<dbReference type="Pfam" id="PF08281">
    <property type="entry name" value="Sigma70_r4_2"/>
    <property type="match status" value="1"/>
</dbReference>
<dbReference type="AlphaFoldDB" id="A0A6P2D1I1"/>
<dbReference type="Gene3D" id="2.120.10.30">
    <property type="entry name" value="TolB, C-terminal domain"/>
    <property type="match status" value="1"/>
</dbReference>
<accession>A0A6P2D1I1</accession>
<dbReference type="PANTHER" id="PTHR43133">
    <property type="entry name" value="RNA POLYMERASE ECF-TYPE SIGMA FACTO"/>
    <property type="match status" value="1"/>
</dbReference>